<evidence type="ECO:0000256" key="4">
    <source>
        <dbReference type="ARBA" id="ARBA00022801"/>
    </source>
</evidence>
<dbReference type="GO" id="GO:0004725">
    <property type="term" value="F:protein tyrosine phosphatase activity"/>
    <property type="evidence" value="ECO:0007669"/>
    <property type="project" value="UniProtKB-EC"/>
</dbReference>
<protein>
    <recommendedName>
        <fullName evidence="9">Magnesium-dependent phosphatase 1</fullName>
        <ecNumber evidence="2">3.1.3.48</ecNumber>
    </recommendedName>
</protein>
<dbReference type="InterPro" id="IPR010033">
    <property type="entry name" value="HAD_SF_ppase_IIIC"/>
</dbReference>
<gene>
    <name evidence="10" type="ORF">Pmani_027130</name>
</gene>
<organism evidence="10 11">
    <name type="scientific">Petrolisthes manimaculis</name>
    <dbReference type="NCBI Taxonomy" id="1843537"/>
    <lineage>
        <taxon>Eukaryota</taxon>
        <taxon>Metazoa</taxon>
        <taxon>Ecdysozoa</taxon>
        <taxon>Arthropoda</taxon>
        <taxon>Crustacea</taxon>
        <taxon>Multicrustacea</taxon>
        <taxon>Malacostraca</taxon>
        <taxon>Eumalacostraca</taxon>
        <taxon>Eucarida</taxon>
        <taxon>Decapoda</taxon>
        <taxon>Pleocyemata</taxon>
        <taxon>Anomura</taxon>
        <taxon>Galatheoidea</taxon>
        <taxon>Porcellanidae</taxon>
        <taxon>Petrolisthes</taxon>
    </lineage>
</organism>
<evidence type="ECO:0000256" key="1">
    <source>
        <dbReference type="ARBA" id="ARBA00001946"/>
    </source>
</evidence>
<evidence type="ECO:0000256" key="7">
    <source>
        <dbReference type="ARBA" id="ARBA00051722"/>
    </source>
</evidence>
<comment type="function">
    <text evidence="8">Magnesium-dependent phosphatase which may act as a tyrosine phosphatase.</text>
</comment>
<dbReference type="EMBL" id="JAWZYT010003006">
    <property type="protein sequence ID" value="KAK4300676.1"/>
    <property type="molecule type" value="Genomic_DNA"/>
</dbReference>
<dbReference type="FunFam" id="3.40.50.1000:FF:000127">
    <property type="entry name" value="Magnesium-dependent phosphatase 1"/>
    <property type="match status" value="1"/>
</dbReference>
<name>A0AAE1P3U8_9EUCA</name>
<accession>A0AAE1P3U8</accession>
<sequence>MRKPKLIAFDLDYTLWPFWIDTHVDPPFTKNKDGSVVDSRKKKVKVYPEVPEVLKQLKEEGYQLAAVSRTGETQAAYQLIGLLGWDKYFNYHEIYPGSKITHFKRIQKDSGLDFSEMLFFDDEYRNKIDLDKIGVLMIMVDDGVNKELINKGLRDFASSRQ</sequence>
<comment type="caution">
    <text evidence="10">The sequence shown here is derived from an EMBL/GenBank/DDBJ whole genome shotgun (WGS) entry which is preliminary data.</text>
</comment>
<keyword evidence="4" id="KW-0378">Hydrolase</keyword>
<dbReference type="CDD" id="cd07501">
    <property type="entry name" value="HAD_MDP-1_like"/>
    <property type="match status" value="1"/>
</dbReference>
<keyword evidence="11" id="KW-1185">Reference proteome</keyword>
<dbReference type="InterPro" id="IPR023214">
    <property type="entry name" value="HAD_sf"/>
</dbReference>
<dbReference type="InterPro" id="IPR010036">
    <property type="entry name" value="MDP_1_eu_arc"/>
</dbReference>
<evidence type="ECO:0000256" key="9">
    <source>
        <dbReference type="ARBA" id="ARBA00069981"/>
    </source>
</evidence>
<dbReference type="EC" id="3.1.3.48" evidence="2"/>
<dbReference type="SFLD" id="SFLDS00003">
    <property type="entry name" value="Haloacid_Dehalogenase"/>
    <property type="match status" value="1"/>
</dbReference>
<comment type="catalytic activity">
    <reaction evidence="7">
        <text>O-phospho-L-tyrosyl-[protein] + H2O = L-tyrosyl-[protein] + phosphate</text>
        <dbReference type="Rhea" id="RHEA:10684"/>
        <dbReference type="Rhea" id="RHEA-COMP:10136"/>
        <dbReference type="Rhea" id="RHEA-COMP:20101"/>
        <dbReference type="ChEBI" id="CHEBI:15377"/>
        <dbReference type="ChEBI" id="CHEBI:43474"/>
        <dbReference type="ChEBI" id="CHEBI:46858"/>
        <dbReference type="ChEBI" id="CHEBI:61978"/>
        <dbReference type="EC" id="3.1.3.48"/>
    </reaction>
</comment>
<dbReference type="GO" id="GO:0046872">
    <property type="term" value="F:metal ion binding"/>
    <property type="evidence" value="ECO:0007669"/>
    <property type="project" value="UniProtKB-KW"/>
</dbReference>
<dbReference type="InterPro" id="IPR035679">
    <property type="entry name" value="MDP-1_euk"/>
</dbReference>
<keyword evidence="5" id="KW-0460">Magnesium</keyword>
<evidence type="ECO:0000256" key="3">
    <source>
        <dbReference type="ARBA" id="ARBA00022723"/>
    </source>
</evidence>
<dbReference type="Pfam" id="PF12689">
    <property type="entry name" value="Acid_PPase"/>
    <property type="match status" value="1"/>
</dbReference>
<dbReference type="GO" id="GO:0003993">
    <property type="term" value="F:acid phosphatase activity"/>
    <property type="evidence" value="ECO:0007669"/>
    <property type="project" value="TreeGrafter"/>
</dbReference>
<evidence type="ECO:0000313" key="11">
    <source>
        <dbReference type="Proteomes" id="UP001292094"/>
    </source>
</evidence>
<evidence type="ECO:0000256" key="8">
    <source>
        <dbReference type="ARBA" id="ARBA00055318"/>
    </source>
</evidence>
<keyword evidence="3" id="KW-0479">Metal-binding</keyword>
<dbReference type="Gene3D" id="3.40.50.1000">
    <property type="entry name" value="HAD superfamily/HAD-like"/>
    <property type="match status" value="1"/>
</dbReference>
<evidence type="ECO:0000256" key="6">
    <source>
        <dbReference type="ARBA" id="ARBA00022912"/>
    </source>
</evidence>
<dbReference type="NCBIfam" id="TIGR01681">
    <property type="entry name" value="HAD-SF-IIIC"/>
    <property type="match status" value="1"/>
</dbReference>
<dbReference type="Proteomes" id="UP001292094">
    <property type="component" value="Unassembled WGS sequence"/>
</dbReference>
<evidence type="ECO:0000256" key="2">
    <source>
        <dbReference type="ARBA" id="ARBA00013064"/>
    </source>
</evidence>
<evidence type="ECO:0000313" key="10">
    <source>
        <dbReference type="EMBL" id="KAK4300676.1"/>
    </source>
</evidence>
<dbReference type="SFLD" id="SFLDG01131">
    <property type="entry name" value="C1.5.2:_MDP_Like"/>
    <property type="match status" value="1"/>
</dbReference>
<dbReference type="SUPFAM" id="SSF56784">
    <property type="entry name" value="HAD-like"/>
    <property type="match status" value="1"/>
</dbReference>
<dbReference type="PANTHER" id="PTHR17901">
    <property type="entry name" value="MAGNESIUM-DEPENDENT PHOSPHATASE 1 MDP1"/>
    <property type="match status" value="1"/>
</dbReference>
<keyword evidence="6" id="KW-0904">Protein phosphatase</keyword>
<dbReference type="AlphaFoldDB" id="A0AAE1P3U8"/>
<comment type="cofactor">
    <cofactor evidence="1">
        <name>Mg(2+)</name>
        <dbReference type="ChEBI" id="CHEBI:18420"/>
    </cofactor>
</comment>
<dbReference type="SFLD" id="SFLDG01129">
    <property type="entry name" value="C1.5:_HAD__Beta-PGM__Phosphata"/>
    <property type="match status" value="1"/>
</dbReference>
<dbReference type="InterPro" id="IPR036412">
    <property type="entry name" value="HAD-like_sf"/>
</dbReference>
<dbReference type="PANTHER" id="PTHR17901:SF14">
    <property type="entry name" value="MAGNESIUM-DEPENDENT PHOSPHATASE 1"/>
    <property type="match status" value="1"/>
</dbReference>
<reference evidence="10" key="1">
    <citation type="submission" date="2023-11" db="EMBL/GenBank/DDBJ databases">
        <title>Genome assemblies of two species of porcelain crab, Petrolisthes cinctipes and Petrolisthes manimaculis (Anomura: Porcellanidae).</title>
        <authorList>
            <person name="Angst P."/>
        </authorList>
    </citation>
    <scope>NUCLEOTIDE SEQUENCE</scope>
    <source>
        <strain evidence="10">PB745_02</strain>
        <tissue evidence="10">Gill</tissue>
    </source>
</reference>
<evidence type="ECO:0000256" key="5">
    <source>
        <dbReference type="ARBA" id="ARBA00022842"/>
    </source>
</evidence>
<dbReference type="NCBIfam" id="TIGR01685">
    <property type="entry name" value="MDP-1"/>
    <property type="match status" value="1"/>
</dbReference>
<proteinExistence type="predicted"/>